<comment type="subcellular location">
    <subcellularLocation>
        <location evidence="7">Nucleus</location>
    </subcellularLocation>
</comment>
<keyword evidence="2 7" id="KW-0677">Repeat</keyword>
<dbReference type="EMBL" id="PYFQ01000010">
    <property type="protein sequence ID" value="PSK36788.1"/>
    <property type="molecule type" value="Genomic_DNA"/>
</dbReference>
<dbReference type="InterPro" id="IPR015943">
    <property type="entry name" value="WD40/YVTN_repeat-like_dom_sf"/>
</dbReference>
<comment type="function">
    <text evidence="7">Involved in pre-mRNA splicing and required for cell cycle progression at G2/M.</text>
</comment>
<keyword evidence="7" id="KW-0508">mRNA splicing</keyword>
<dbReference type="CDD" id="cd00200">
    <property type="entry name" value="WD40"/>
    <property type="match status" value="1"/>
</dbReference>
<dbReference type="OrthoDB" id="10256122at2759"/>
<comment type="similarity">
    <text evidence="3 7">Belongs to the WD repeat PRL1/PRL2 family.</text>
</comment>
<protein>
    <recommendedName>
        <fullName evidence="4 7">Pre-mRNA-splicing factor PRP46</fullName>
    </recommendedName>
    <alternativeName>
        <fullName evidence="5 7">Pre-mRNA-processing protein 46</fullName>
    </alternativeName>
</protein>
<evidence type="ECO:0000313" key="9">
    <source>
        <dbReference type="Proteomes" id="UP000241107"/>
    </source>
</evidence>
<gene>
    <name evidence="8" type="ORF">C7M61_003650</name>
</gene>
<sequence length="366" mass="40511">MHSSKLISPDELLIAPDVLLEAVYANTKLDFLLRNTQKKIDPKPQVKQSTDLVKVDDSMDIEQKQQIEPCSTLRKVLLGAHDGWVRSLAIDPVTNGWFVSGGGDSKIKIWNLVSGTLKATLPGHIMSVRALQVSKRYPYLFSGAEDKTVRCWDLERTNSPAGCQIRNYHGHVGGVYAMDLHPELDLLFTGGRDAAIRVWDIRSRTQIMVLTGHRGDVSSIVSQIGDPQICSSSMDGTVRLWDIRKQKTHLTLTQHRKSVRLLIMHPHEMTMASCDSTGSIKQWLLPGGELLNEFGETGTETMSPVINTLALNPASNELFAGHGDGRMAFYDYETGQNLSTIPPKPATADDTCTIYTAAYDMLGLQH</sequence>
<evidence type="ECO:0000256" key="1">
    <source>
        <dbReference type="ARBA" id="ARBA00022574"/>
    </source>
</evidence>
<proteinExistence type="inferred from homology"/>
<dbReference type="PANTHER" id="PTHR19923">
    <property type="entry name" value="WD40 REPEAT PROTEINPRL1/PRL2-RELATED"/>
    <property type="match status" value="1"/>
</dbReference>
<dbReference type="GO" id="GO:0000974">
    <property type="term" value="C:Prp19 complex"/>
    <property type="evidence" value="ECO:0007669"/>
    <property type="project" value="EnsemblFungi"/>
</dbReference>
<dbReference type="GeneID" id="36567038"/>
<keyword evidence="7" id="KW-0507">mRNA processing</keyword>
<dbReference type="Proteomes" id="UP000241107">
    <property type="component" value="Unassembled WGS sequence"/>
</dbReference>
<keyword evidence="7" id="KW-0747">Spliceosome</keyword>
<comment type="subunit">
    <text evidence="7">Associated with the spliceosome.</text>
</comment>
<dbReference type="SUPFAM" id="SSF50978">
    <property type="entry name" value="WD40 repeat-like"/>
    <property type="match status" value="1"/>
</dbReference>
<dbReference type="AlphaFoldDB" id="A0A2P7YLD6"/>
<dbReference type="InterPro" id="IPR036322">
    <property type="entry name" value="WD40_repeat_dom_sf"/>
</dbReference>
<evidence type="ECO:0000256" key="3">
    <source>
        <dbReference type="ARBA" id="ARBA00025726"/>
    </source>
</evidence>
<keyword evidence="9" id="KW-1185">Reference proteome</keyword>
<evidence type="ECO:0000256" key="7">
    <source>
        <dbReference type="RuleBase" id="RU369036"/>
    </source>
</evidence>
<name>A0A2P7YLD6_9ASCO</name>
<keyword evidence="1 6" id="KW-0853">WD repeat</keyword>
<dbReference type="InterPro" id="IPR019775">
    <property type="entry name" value="WD40_repeat_CS"/>
</dbReference>
<keyword evidence="7" id="KW-0539">Nucleus</keyword>
<dbReference type="InterPro" id="IPR045241">
    <property type="entry name" value="Prp46/PLRG1-like"/>
</dbReference>
<dbReference type="VEuPathDB" id="FungiDB:C7M61_003650"/>
<dbReference type="PROSITE" id="PS00678">
    <property type="entry name" value="WD_REPEATS_1"/>
    <property type="match status" value="2"/>
</dbReference>
<evidence type="ECO:0000256" key="5">
    <source>
        <dbReference type="ARBA" id="ARBA00033071"/>
    </source>
</evidence>
<evidence type="ECO:0000256" key="4">
    <source>
        <dbReference type="ARBA" id="ARBA00026147"/>
    </source>
</evidence>
<dbReference type="Gene3D" id="2.130.10.10">
    <property type="entry name" value="YVTN repeat-like/Quinoprotein amine dehydrogenase"/>
    <property type="match status" value="1"/>
</dbReference>
<comment type="caution">
    <text evidence="8">The sequence shown here is derived from an EMBL/GenBank/DDBJ whole genome shotgun (WGS) entry which is preliminary data.</text>
</comment>
<feature type="repeat" description="WD" evidence="6">
    <location>
        <begin position="210"/>
        <end position="251"/>
    </location>
</feature>
<feature type="repeat" description="WD" evidence="6">
    <location>
        <begin position="168"/>
        <end position="209"/>
    </location>
</feature>
<dbReference type="Pfam" id="PF00400">
    <property type="entry name" value="WD40"/>
    <property type="match status" value="4"/>
</dbReference>
<dbReference type="RefSeq" id="XP_024712661.1">
    <property type="nucleotide sequence ID" value="XM_024858987.1"/>
</dbReference>
<accession>A0A2P7YLD6</accession>
<dbReference type="InterPro" id="IPR020472">
    <property type="entry name" value="WD40_PAC1"/>
</dbReference>
<reference evidence="8 9" key="1">
    <citation type="submission" date="2018-03" db="EMBL/GenBank/DDBJ databases">
        <title>Candida pseudohaemulonii genome assembly and annotation.</title>
        <authorList>
            <person name="Munoz J.F."/>
            <person name="Gade L.G."/>
            <person name="Chow N.A."/>
            <person name="Litvintseva A.P."/>
            <person name="Loparev V.N."/>
            <person name="Cuomo C.A."/>
        </authorList>
    </citation>
    <scope>NUCLEOTIDE SEQUENCE [LARGE SCALE GENOMIC DNA]</scope>
    <source>
        <strain evidence="8 9">B12108</strain>
    </source>
</reference>
<evidence type="ECO:0000313" key="8">
    <source>
        <dbReference type="EMBL" id="PSK36788.1"/>
    </source>
</evidence>
<dbReference type="STRING" id="418784.A0A2P7YLD6"/>
<dbReference type="SMART" id="SM00320">
    <property type="entry name" value="WD40"/>
    <property type="match status" value="6"/>
</dbReference>
<organism evidence="8 9">
    <name type="scientific">Candidozyma pseudohaemuli</name>
    <dbReference type="NCBI Taxonomy" id="418784"/>
    <lineage>
        <taxon>Eukaryota</taxon>
        <taxon>Fungi</taxon>
        <taxon>Dikarya</taxon>
        <taxon>Ascomycota</taxon>
        <taxon>Saccharomycotina</taxon>
        <taxon>Pichiomycetes</taxon>
        <taxon>Metschnikowiaceae</taxon>
        <taxon>Candidozyma</taxon>
    </lineage>
</organism>
<dbReference type="PRINTS" id="PR00320">
    <property type="entry name" value="GPROTEINBRPT"/>
</dbReference>
<dbReference type="PROSITE" id="PS50294">
    <property type="entry name" value="WD_REPEATS_REGION"/>
    <property type="match status" value="4"/>
</dbReference>
<evidence type="ECO:0000256" key="2">
    <source>
        <dbReference type="ARBA" id="ARBA00022737"/>
    </source>
</evidence>
<dbReference type="GO" id="GO:0071011">
    <property type="term" value="C:precatalytic spliceosome"/>
    <property type="evidence" value="ECO:0007669"/>
    <property type="project" value="TreeGrafter"/>
</dbReference>
<dbReference type="PROSITE" id="PS50082">
    <property type="entry name" value="WD_REPEATS_2"/>
    <property type="match status" value="4"/>
</dbReference>
<dbReference type="GO" id="GO:0071013">
    <property type="term" value="C:catalytic step 2 spliceosome"/>
    <property type="evidence" value="ECO:0007669"/>
    <property type="project" value="TreeGrafter"/>
</dbReference>
<dbReference type="InterPro" id="IPR001680">
    <property type="entry name" value="WD40_rpt"/>
</dbReference>
<evidence type="ECO:0000256" key="6">
    <source>
        <dbReference type="PROSITE-ProRule" id="PRU00221"/>
    </source>
</evidence>
<feature type="repeat" description="WD" evidence="6">
    <location>
        <begin position="78"/>
        <end position="120"/>
    </location>
</feature>
<dbReference type="PANTHER" id="PTHR19923:SF0">
    <property type="entry name" value="PLEIOTROPIC REGULATOR 1"/>
    <property type="match status" value="1"/>
</dbReference>
<dbReference type="GO" id="GO:0000398">
    <property type="term" value="P:mRNA splicing, via spliceosome"/>
    <property type="evidence" value="ECO:0007669"/>
    <property type="project" value="UniProtKB-UniRule"/>
</dbReference>
<feature type="repeat" description="WD" evidence="6">
    <location>
        <begin position="121"/>
        <end position="155"/>
    </location>
</feature>